<dbReference type="HOGENOM" id="CLU_2045098_0_0_10"/>
<dbReference type="EMBL" id="ADLE01000008">
    <property type="protein sequence ID" value="EJZ64678.1"/>
    <property type="molecule type" value="Genomic_DNA"/>
</dbReference>
<dbReference type="STRING" id="742726.HMPREF9448_01160"/>
<dbReference type="AlphaFoldDB" id="K0WZS5"/>
<name>K0WZS5_9BACT</name>
<accession>K0WZS5</accession>
<keyword evidence="2" id="KW-1185">Reference proteome</keyword>
<gene>
    <name evidence="1" type="ORF">HMPREF9448_01160</name>
</gene>
<evidence type="ECO:0000313" key="2">
    <source>
        <dbReference type="Proteomes" id="UP000006044"/>
    </source>
</evidence>
<dbReference type="OrthoDB" id="1093457at2"/>
<comment type="caution">
    <text evidence="1">The sequence shown here is derived from an EMBL/GenBank/DDBJ whole genome shotgun (WGS) entry which is preliminary data.</text>
</comment>
<dbReference type="RefSeq" id="WP_008861646.1">
    <property type="nucleotide sequence ID" value="NZ_CAXSNY010000001.1"/>
</dbReference>
<evidence type="ECO:0000313" key="1">
    <source>
        <dbReference type="EMBL" id="EJZ64678.1"/>
    </source>
</evidence>
<proteinExistence type="predicted"/>
<sequence length="120" mass="14289">MISKYIIRALYKKYSKPPRNFSELNIDEFVSICGDSYGITVDDVSMTFGQMSEDNPFRTILLRNIYGIEKFEYHMALVSSSYILFFSRESCDVTVHFKPESTSWLKRFCWWVKFRLLHLN</sequence>
<protein>
    <submittedName>
        <fullName evidence="1">Uncharacterized protein</fullName>
    </submittedName>
</protein>
<dbReference type="GeneID" id="77848454"/>
<reference evidence="1 2" key="1">
    <citation type="submission" date="2012-08" db="EMBL/GenBank/DDBJ databases">
        <title>The Genome Sequence of Barnesiella intestinihominis YIT 11860.</title>
        <authorList>
            <consortium name="The Broad Institute Genome Sequencing Platform"/>
            <person name="Earl A."/>
            <person name="Ward D."/>
            <person name="Feldgarden M."/>
            <person name="Gevers D."/>
            <person name="Morotomi M."/>
            <person name="Walker B."/>
            <person name="Young S.K."/>
            <person name="Zeng Q."/>
            <person name="Gargeya S."/>
            <person name="Fitzgerald M."/>
            <person name="Haas B."/>
            <person name="Abouelleil A."/>
            <person name="Alvarado L."/>
            <person name="Arachchi H.M."/>
            <person name="Berlin A.M."/>
            <person name="Chapman S.B."/>
            <person name="Goldberg J."/>
            <person name="Griggs A."/>
            <person name="Gujja S."/>
            <person name="Hansen M."/>
            <person name="Howarth C."/>
            <person name="Imamovic A."/>
            <person name="Larimer J."/>
            <person name="McCowen C."/>
            <person name="Montmayeur A."/>
            <person name="Murphy C."/>
            <person name="Neiman D."/>
            <person name="Pearson M."/>
            <person name="Priest M."/>
            <person name="Roberts A."/>
            <person name="Saif S."/>
            <person name="Shea T."/>
            <person name="Sisk P."/>
            <person name="Sykes S."/>
            <person name="Wortman J."/>
            <person name="Nusbaum C."/>
            <person name="Birren B."/>
        </authorList>
    </citation>
    <scope>NUCLEOTIDE SEQUENCE [LARGE SCALE GENOMIC DNA]</scope>
    <source>
        <strain evidence="1 2">YIT 11860</strain>
    </source>
</reference>
<organism evidence="1 2">
    <name type="scientific">Barnesiella intestinihominis YIT 11860</name>
    <dbReference type="NCBI Taxonomy" id="742726"/>
    <lineage>
        <taxon>Bacteria</taxon>
        <taxon>Pseudomonadati</taxon>
        <taxon>Bacteroidota</taxon>
        <taxon>Bacteroidia</taxon>
        <taxon>Bacteroidales</taxon>
        <taxon>Barnesiellaceae</taxon>
        <taxon>Barnesiella</taxon>
    </lineage>
</organism>
<dbReference type="Proteomes" id="UP000006044">
    <property type="component" value="Unassembled WGS sequence"/>
</dbReference>